<evidence type="ECO:0000313" key="3">
    <source>
        <dbReference type="Proteomes" id="UP000323046"/>
    </source>
</evidence>
<protein>
    <submittedName>
        <fullName evidence="2">Uncharacterized protein</fullName>
    </submittedName>
</protein>
<keyword evidence="1" id="KW-0812">Transmembrane</keyword>
<evidence type="ECO:0000256" key="1">
    <source>
        <dbReference type="SAM" id="Phobius"/>
    </source>
</evidence>
<name>A0A5P2B8N4_STRVZ</name>
<keyword evidence="1" id="KW-0472">Membrane</keyword>
<dbReference type="AlphaFoldDB" id="A0A5P2B8N4"/>
<keyword evidence="3" id="KW-1185">Reference proteome</keyword>
<feature type="transmembrane region" description="Helical" evidence="1">
    <location>
        <begin position="50"/>
        <end position="69"/>
    </location>
</feature>
<reference evidence="2 3" key="1">
    <citation type="submission" date="2018-05" db="EMBL/GenBank/DDBJ databases">
        <title>Streptomyces venezuelae.</title>
        <authorList>
            <person name="Kim W."/>
            <person name="Lee N."/>
            <person name="Cho B.-K."/>
        </authorList>
    </citation>
    <scope>NUCLEOTIDE SEQUENCE [LARGE SCALE GENOMIC DNA]</scope>
    <source>
        <strain evidence="2 3">ATCC 14583</strain>
    </source>
</reference>
<accession>A0A5P2B8N4</accession>
<dbReference type="EMBL" id="CP029193">
    <property type="protein sequence ID" value="QES25561.1"/>
    <property type="molecule type" value="Genomic_DNA"/>
</dbReference>
<evidence type="ECO:0000313" key="2">
    <source>
        <dbReference type="EMBL" id="QES25561.1"/>
    </source>
</evidence>
<keyword evidence="1" id="KW-1133">Transmembrane helix</keyword>
<dbReference type="Proteomes" id="UP000323046">
    <property type="component" value="Chromosome"/>
</dbReference>
<feature type="transmembrane region" description="Helical" evidence="1">
    <location>
        <begin position="20"/>
        <end position="44"/>
    </location>
</feature>
<organism evidence="2 3">
    <name type="scientific">Streptomyces venezuelae</name>
    <dbReference type="NCBI Taxonomy" id="54571"/>
    <lineage>
        <taxon>Bacteria</taxon>
        <taxon>Bacillati</taxon>
        <taxon>Actinomycetota</taxon>
        <taxon>Actinomycetes</taxon>
        <taxon>Kitasatosporales</taxon>
        <taxon>Streptomycetaceae</taxon>
        <taxon>Streptomyces</taxon>
    </lineage>
</organism>
<sequence>MPLTAGCEAIMPPRRGFETAGTFTVTARGAFFISLVVLPLIAIYGAEHTGMVTLAAVCVTAAQSSHLIYRRVHRH</sequence>
<proteinExistence type="predicted"/>
<gene>
    <name evidence="2" type="ORF">DEJ47_03000</name>
</gene>